<organism evidence="3 4">
    <name type="scientific">Sinobaca qinghaiensis</name>
    <dbReference type="NCBI Taxonomy" id="342944"/>
    <lineage>
        <taxon>Bacteria</taxon>
        <taxon>Bacillati</taxon>
        <taxon>Bacillota</taxon>
        <taxon>Bacilli</taxon>
        <taxon>Bacillales</taxon>
        <taxon>Sporolactobacillaceae</taxon>
        <taxon>Sinobaca</taxon>
    </lineage>
</organism>
<keyword evidence="4" id="KW-1185">Reference proteome</keyword>
<dbReference type="Pfam" id="PF18768">
    <property type="entry name" value="RNPP_C"/>
    <property type="match status" value="1"/>
</dbReference>
<evidence type="ECO:0000313" key="3">
    <source>
        <dbReference type="EMBL" id="RKD68795.1"/>
    </source>
</evidence>
<name>A0A419UW45_9BACL</name>
<dbReference type="InterPro" id="IPR041315">
    <property type="entry name" value="PlcR_TPR"/>
</dbReference>
<dbReference type="SUPFAM" id="SSF47413">
    <property type="entry name" value="lambda repressor-like DNA-binding domains"/>
    <property type="match status" value="1"/>
</dbReference>
<accession>A0A419UW45</accession>
<feature type="coiled-coil region" evidence="1">
    <location>
        <begin position="164"/>
        <end position="191"/>
    </location>
</feature>
<dbReference type="PANTHER" id="PTHR37038">
    <property type="entry name" value="TRANSCRIPTIONAL REGULATOR-RELATED"/>
    <property type="match status" value="1"/>
</dbReference>
<comment type="caution">
    <text evidence="3">The sequence shown here is derived from an EMBL/GenBank/DDBJ whole genome shotgun (WGS) entry which is preliminary data.</text>
</comment>
<dbReference type="InterPro" id="IPR011990">
    <property type="entry name" value="TPR-like_helical_dom_sf"/>
</dbReference>
<dbReference type="InterPro" id="IPR019734">
    <property type="entry name" value="TPR_rpt"/>
</dbReference>
<dbReference type="OrthoDB" id="1150409at2"/>
<evidence type="ECO:0000259" key="2">
    <source>
        <dbReference type="PROSITE" id="PS50943"/>
    </source>
</evidence>
<protein>
    <submittedName>
        <fullName evidence="3">Transcriptional regulator with XRE-family HTH domain</fullName>
    </submittedName>
</protein>
<dbReference type="EMBL" id="RAPK01000012">
    <property type="protein sequence ID" value="RKD68795.1"/>
    <property type="molecule type" value="Genomic_DNA"/>
</dbReference>
<evidence type="ECO:0000256" key="1">
    <source>
        <dbReference type="SAM" id="Coils"/>
    </source>
</evidence>
<reference evidence="3 4" key="1">
    <citation type="submission" date="2018-09" db="EMBL/GenBank/DDBJ databases">
        <title>Genomic Encyclopedia of Archaeal and Bacterial Type Strains, Phase II (KMG-II): from individual species to whole genera.</title>
        <authorList>
            <person name="Goeker M."/>
        </authorList>
    </citation>
    <scope>NUCLEOTIDE SEQUENCE [LARGE SCALE GENOMIC DNA]</scope>
    <source>
        <strain evidence="3 4">DSM 17008</strain>
    </source>
</reference>
<sequence length="299" mass="35508">MDFSRVGKKIQELRQYNHMTQAELADGICTQAQISKIENGSIIPYSNTLFQIAEKLGADMYYFFEEAVSERPDYVQDVFDQLEECRFTQDYKQMEALILYEKDNPLFTPPLYKQYIAWHKGIFLYHLYRKTEEAFEQLLFSISIDPNPSFTERKAEISNSLAVFYNLEERYEDAEALCKEALNKWKQMKKRKDPSIEMKLTYTLAISLTKQQRYKESAQWCEKGIKRCLETRTMYVFGELLYQKGRNLLLMGETEKGLEHWNEALGMFKSTRQHHLVDLMDKDMNQFIKDGVLKEIHYE</sequence>
<dbReference type="PROSITE" id="PS50943">
    <property type="entry name" value="HTH_CROC1"/>
    <property type="match status" value="1"/>
</dbReference>
<keyword evidence="1" id="KW-0175">Coiled coil</keyword>
<evidence type="ECO:0000313" key="4">
    <source>
        <dbReference type="Proteomes" id="UP000285120"/>
    </source>
</evidence>
<dbReference type="InterPro" id="IPR010982">
    <property type="entry name" value="Lambda_DNA-bd_dom_sf"/>
</dbReference>
<gene>
    <name evidence="3" type="ORF">ATL39_3257</name>
</gene>
<dbReference type="AlphaFoldDB" id="A0A419UW45"/>
<dbReference type="SMART" id="SM00028">
    <property type="entry name" value="TPR"/>
    <property type="match status" value="3"/>
</dbReference>
<dbReference type="GO" id="GO:0003677">
    <property type="term" value="F:DNA binding"/>
    <property type="evidence" value="ECO:0007669"/>
    <property type="project" value="InterPro"/>
</dbReference>
<dbReference type="CDD" id="cd00093">
    <property type="entry name" value="HTH_XRE"/>
    <property type="match status" value="1"/>
</dbReference>
<proteinExistence type="predicted"/>
<dbReference type="Pfam" id="PF01381">
    <property type="entry name" value="HTH_3"/>
    <property type="match status" value="1"/>
</dbReference>
<dbReference type="Proteomes" id="UP000285120">
    <property type="component" value="Unassembled WGS sequence"/>
</dbReference>
<dbReference type="SUPFAM" id="SSF48452">
    <property type="entry name" value="TPR-like"/>
    <property type="match status" value="1"/>
</dbReference>
<dbReference type="RefSeq" id="WP_120194388.1">
    <property type="nucleotide sequence ID" value="NZ_RAPK01000012.1"/>
</dbReference>
<dbReference type="InterPro" id="IPR001387">
    <property type="entry name" value="Cro/C1-type_HTH"/>
</dbReference>
<dbReference type="SMART" id="SM00530">
    <property type="entry name" value="HTH_XRE"/>
    <property type="match status" value="1"/>
</dbReference>
<dbReference type="PANTHER" id="PTHR37038:SF14">
    <property type="entry name" value="TRANSCRIPTIONAL ACTIVATOR"/>
    <property type="match status" value="1"/>
</dbReference>
<feature type="domain" description="HTH cro/C1-type" evidence="2">
    <location>
        <begin position="10"/>
        <end position="63"/>
    </location>
</feature>
<dbReference type="Gene3D" id="1.25.40.10">
    <property type="entry name" value="Tetratricopeptide repeat domain"/>
    <property type="match status" value="1"/>
</dbReference>
<dbReference type="InterPro" id="IPR053163">
    <property type="entry name" value="HTH-type_regulator_Rgg"/>
</dbReference>